<evidence type="ECO:0000313" key="1">
    <source>
        <dbReference type="EMBL" id="SDI99104.1"/>
    </source>
</evidence>
<dbReference type="Gene3D" id="3.10.530.10">
    <property type="entry name" value="CPE0013-like"/>
    <property type="match status" value="1"/>
</dbReference>
<dbReference type="EMBL" id="FNDZ01000006">
    <property type="protein sequence ID" value="SDI99104.1"/>
    <property type="molecule type" value="Genomic_DNA"/>
</dbReference>
<dbReference type="Proteomes" id="UP000183255">
    <property type="component" value="Unassembled WGS sequence"/>
</dbReference>
<gene>
    <name evidence="1" type="ORF">SAMN05421804_10617</name>
</gene>
<dbReference type="InterPro" id="IPR012460">
    <property type="entry name" value="DUF1667"/>
</dbReference>
<sequence length="75" mass="8535">MKKEYYTSIIRIKGSETHHMVPVKSDQPMERDIFIEVSKVLSRIYVGVPLERGDIICSNILNTGVNIIVTKTIES</sequence>
<reference evidence="1 2" key="1">
    <citation type="submission" date="2016-10" db="EMBL/GenBank/DDBJ databases">
        <authorList>
            <person name="de Groot N.N."/>
        </authorList>
    </citation>
    <scope>NUCLEOTIDE SEQUENCE [LARGE SCALE GENOMIC DNA]</scope>
    <source>
        <strain evidence="1 2">CGMCC 1.5058</strain>
    </source>
</reference>
<accession>A0A1G8Q2W4</accession>
<evidence type="ECO:0000313" key="2">
    <source>
        <dbReference type="Proteomes" id="UP000183255"/>
    </source>
</evidence>
<evidence type="ECO:0008006" key="3">
    <source>
        <dbReference type="Google" id="ProtNLM"/>
    </source>
</evidence>
<protein>
    <recommendedName>
        <fullName evidence="3">DUF1667 domain-containing protein</fullName>
    </recommendedName>
</protein>
<dbReference type="PANTHER" id="PTHR39450:SF1">
    <property type="entry name" value="DUF1667 DOMAIN-CONTAINING PROTEIN"/>
    <property type="match status" value="1"/>
</dbReference>
<organism evidence="1 2">
    <name type="scientific">Proteiniclasticum ruminis</name>
    <dbReference type="NCBI Taxonomy" id="398199"/>
    <lineage>
        <taxon>Bacteria</taxon>
        <taxon>Bacillati</taxon>
        <taxon>Bacillota</taxon>
        <taxon>Clostridia</taxon>
        <taxon>Eubacteriales</taxon>
        <taxon>Clostridiaceae</taxon>
        <taxon>Proteiniclasticum</taxon>
    </lineage>
</organism>
<dbReference type="InterPro" id="IPR036593">
    <property type="entry name" value="CPE0013-like_sf"/>
</dbReference>
<proteinExistence type="predicted"/>
<dbReference type="PANTHER" id="PTHR39450">
    <property type="entry name" value="MOLYBDOPTERIN OXIDOREDUCTASE, 4FE-4S CLUSTER-BINDING SUBUNIT"/>
    <property type="match status" value="1"/>
</dbReference>
<dbReference type="RefSeq" id="WP_031576865.1">
    <property type="nucleotide sequence ID" value="NZ_DAMANS010000068.1"/>
</dbReference>
<dbReference type="AlphaFoldDB" id="A0A1G8Q2W4"/>
<dbReference type="SUPFAM" id="SSF160148">
    <property type="entry name" value="CPE0013-like"/>
    <property type="match status" value="1"/>
</dbReference>
<dbReference type="Pfam" id="PF07892">
    <property type="entry name" value="DUF1667"/>
    <property type="match status" value="1"/>
</dbReference>
<name>A0A1G8Q2W4_9CLOT</name>